<reference evidence="4" key="1">
    <citation type="submission" date="2023-01" db="EMBL/GenBank/DDBJ databases">
        <title>Metagenome sequencing of chrysophaentin producing Chrysophaeum taylorii.</title>
        <authorList>
            <person name="Davison J."/>
            <person name="Bewley C."/>
        </authorList>
    </citation>
    <scope>NUCLEOTIDE SEQUENCE</scope>
    <source>
        <strain evidence="4">NIES-1699</strain>
    </source>
</reference>
<dbReference type="Proteomes" id="UP001230188">
    <property type="component" value="Unassembled WGS sequence"/>
</dbReference>
<dbReference type="AlphaFoldDB" id="A0AAD7UQH7"/>
<dbReference type="InterPro" id="IPR036291">
    <property type="entry name" value="NAD(P)-bd_dom_sf"/>
</dbReference>
<keyword evidence="5" id="KW-1185">Reference proteome</keyword>
<keyword evidence="1" id="KW-0521">NADP</keyword>
<comment type="caution">
    <text evidence="4">The sequence shown here is derived from an EMBL/GenBank/DDBJ whole genome shotgun (WGS) entry which is preliminary data.</text>
</comment>
<dbReference type="Gene3D" id="3.40.50.720">
    <property type="entry name" value="NAD(P)-binding Rossmann-like Domain"/>
    <property type="match status" value="1"/>
</dbReference>
<dbReference type="InterPro" id="IPR013154">
    <property type="entry name" value="ADH-like_N"/>
</dbReference>
<dbReference type="Gene3D" id="3.90.180.10">
    <property type="entry name" value="Medium-chain alcohol dehydrogenases, catalytic domain"/>
    <property type="match status" value="1"/>
</dbReference>
<dbReference type="SUPFAM" id="SSF51735">
    <property type="entry name" value="NAD(P)-binding Rossmann-fold domains"/>
    <property type="match status" value="1"/>
</dbReference>
<evidence type="ECO:0000313" key="4">
    <source>
        <dbReference type="EMBL" id="KAJ8614058.1"/>
    </source>
</evidence>
<accession>A0AAD7UQH7</accession>
<dbReference type="InterPro" id="IPR011032">
    <property type="entry name" value="GroES-like_sf"/>
</dbReference>
<dbReference type="SMART" id="SM00829">
    <property type="entry name" value="PKS_ER"/>
    <property type="match status" value="1"/>
</dbReference>
<protein>
    <recommendedName>
        <fullName evidence="3">Enoyl reductase (ER) domain-containing protein</fullName>
    </recommendedName>
</protein>
<dbReference type="PANTHER" id="PTHR48106">
    <property type="entry name" value="QUINONE OXIDOREDUCTASE PIG3-RELATED"/>
    <property type="match status" value="1"/>
</dbReference>
<dbReference type="PANTHER" id="PTHR48106:SF18">
    <property type="entry name" value="QUINONE OXIDOREDUCTASE PIG3"/>
    <property type="match status" value="1"/>
</dbReference>
<dbReference type="Pfam" id="PF08240">
    <property type="entry name" value="ADH_N"/>
    <property type="match status" value="1"/>
</dbReference>
<name>A0AAD7UQH7_9STRA</name>
<dbReference type="EMBL" id="JAQMWT010000012">
    <property type="protein sequence ID" value="KAJ8614058.1"/>
    <property type="molecule type" value="Genomic_DNA"/>
</dbReference>
<evidence type="ECO:0000256" key="2">
    <source>
        <dbReference type="ARBA" id="ARBA00023002"/>
    </source>
</evidence>
<proteinExistence type="predicted"/>
<dbReference type="InterPro" id="IPR020843">
    <property type="entry name" value="ER"/>
</dbReference>
<evidence type="ECO:0000259" key="3">
    <source>
        <dbReference type="SMART" id="SM00829"/>
    </source>
</evidence>
<evidence type="ECO:0000313" key="5">
    <source>
        <dbReference type="Proteomes" id="UP001230188"/>
    </source>
</evidence>
<sequence length="357" mass="38067">MELLPSTYKRLMLISPGEEDVEDAKIEVRETTMPGSLKMDEVLIKVAAAPVNPSDYGAWVRPASGEWKPKAIGNEGAGTVVRVGSNIACAVAGVKVGSKVGFTGLRSDQGSYGEYVVAPLSTTFVMDDSLPVEDAASFFVNPFTAVGILDTVASKHSSARAFVHTAAASQLGQMLVKLVTEVELINVVRSEKQAELLRELGAKHVVIVEDANDDADPGLPKLRELVDALGATVAFDAVAGAMTGKLVTFLPPKSTVYVYGRLDGDIKGVAPIDLIYRGKKLAGWYLRSYLTGDGVLATARRMSVAAAKVRAGLGRGGWCASTFADCTMATFWTTFLDIRNSTGFTDRKLRIRFAPEG</sequence>
<gene>
    <name evidence="4" type="ORF">CTAYLR_005855</name>
</gene>
<dbReference type="SUPFAM" id="SSF50129">
    <property type="entry name" value="GroES-like"/>
    <property type="match status" value="1"/>
</dbReference>
<dbReference type="GO" id="GO:0070402">
    <property type="term" value="F:NADPH binding"/>
    <property type="evidence" value="ECO:0007669"/>
    <property type="project" value="TreeGrafter"/>
</dbReference>
<keyword evidence="2" id="KW-0560">Oxidoreductase</keyword>
<organism evidence="4 5">
    <name type="scientific">Chrysophaeum taylorii</name>
    <dbReference type="NCBI Taxonomy" id="2483200"/>
    <lineage>
        <taxon>Eukaryota</taxon>
        <taxon>Sar</taxon>
        <taxon>Stramenopiles</taxon>
        <taxon>Ochrophyta</taxon>
        <taxon>Pelagophyceae</taxon>
        <taxon>Pelagomonadales</taxon>
        <taxon>Pelagomonadaceae</taxon>
        <taxon>Chrysophaeum</taxon>
    </lineage>
</organism>
<feature type="domain" description="Enoyl reductase (ER)" evidence="3">
    <location>
        <begin position="19"/>
        <end position="316"/>
    </location>
</feature>
<evidence type="ECO:0000256" key="1">
    <source>
        <dbReference type="ARBA" id="ARBA00022857"/>
    </source>
</evidence>
<dbReference type="GO" id="GO:0016651">
    <property type="term" value="F:oxidoreductase activity, acting on NAD(P)H"/>
    <property type="evidence" value="ECO:0007669"/>
    <property type="project" value="TreeGrafter"/>
</dbReference>